<evidence type="ECO:0000256" key="3">
    <source>
        <dbReference type="ARBA" id="ARBA00022807"/>
    </source>
</evidence>
<feature type="region of interest" description="Disordered" evidence="4">
    <location>
        <begin position="41"/>
        <end position="68"/>
    </location>
</feature>
<dbReference type="InterPro" id="IPR025660">
    <property type="entry name" value="Pept_his_AS"/>
</dbReference>
<protein>
    <submittedName>
        <fullName evidence="6">Thiol protease 102</fullName>
    </submittedName>
</protein>
<dbReference type="Proteomes" id="UP000685013">
    <property type="component" value="Chromosome 2"/>
</dbReference>
<dbReference type="Pfam" id="PF00112">
    <property type="entry name" value="Peptidase_C1"/>
    <property type="match status" value="2"/>
</dbReference>
<keyword evidence="1 6" id="KW-0645">Protease</keyword>
<gene>
    <name evidence="6" type="primary">SEN102</name>
    <name evidence="6" type="ORF">SDJN03_02194</name>
</gene>
<organism evidence="6 7">
    <name type="scientific">Cucurbita argyrosperma subsp. sororia</name>
    <dbReference type="NCBI Taxonomy" id="37648"/>
    <lineage>
        <taxon>Eukaryota</taxon>
        <taxon>Viridiplantae</taxon>
        <taxon>Streptophyta</taxon>
        <taxon>Embryophyta</taxon>
        <taxon>Tracheophyta</taxon>
        <taxon>Spermatophyta</taxon>
        <taxon>Magnoliopsida</taxon>
        <taxon>eudicotyledons</taxon>
        <taxon>Gunneridae</taxon>
        <taxon>Pentapetalae</taxon>
        <taxon>rosids</taxon>
        <taxon>fabids</taxon>
        <taxon>Cucurbitales</taxon>
        <taxon>Cucurbitaceae</taxon>
        <taxon>Cucurbiteae</taxon>
        <taxon>Cucurbita</taxon>
    </lineage>
</organism>
<proteinExistence type="predicted"/>
<comment type="caution">
    <text evidence="6">The sequence shown here is derived from an EMBL/GenBank/DDBJ whole genome shotgun (WGS) entry which is preliminary data.</text>
</comment>
<keyword evidence="3" id="KW-0788">Thiol protease</keyword>
<evidence type="ECO:0000313" key="6">
    <source>
        <dbReference type="EMBL" id="KAG6604877.1"/>
    </source>
</evidence>
<dbReference type="GO" id="GO:0008234">
    <property type="term" value="F:cysteine-type peptidase activity"/>
    <property type="evidence" value="ECO:0007669"/>
    <property type="project" value="UniProtKB-KW"/>
</dbReference>
<name>A0AAV6NZV4_9ROSI</name>
<reference evidence="6 7" key="1">
    <citation type="journal article" date="2021" name="Hortic Res">
        <title>The domestication of Cucurbita argyrosperma as revealed by the genome of its wild relative.</title>
        <authorList>
            <person name="Barrera-Redondo J."/>
            <person name="Sanchez-de la Vega G."/>
            <person name="Aguirre-Liguori J.A."/>
            <person name="Castellanos-Morales G."/>
            <person name="Gutierrez-Guerrero Y.T."/>
            <person name="Aguirre-Dugua X."/>
            <person name="Aguirre-Planter E."/>
            <person name="Tenaillon M.I."/>
            <person name="Lira-Saade R."/>
            <person name="Eguiarte L.E."/>
        </authorList>
    </citation>
    <scope>NUCLEOTIDE SEQUENCE [LARGE SCALE GENOMIC DNA]</scope>
    <source>
        <strain evidence="6">JBR-2021</strain>
    </source>
</reference>
<dbReference type="PROSITE" id="PS00639">
    <property type="entry name" value="THIOL_PROTEASE_HIS"/>
    <property type="match status" value="1"/>
</dbReference>
<dbReference type="InterPro" id="IPR013128">
    <property type="entry name" value="Peptidase_C1A"/>
</dbReference>
<sequence>MDLNGSSSNTLLNGASEPKLQLVIGASRKAIESLTDQPCLANKKLHKSSPNKAWLHPRRKRSSSEQNQARAAVEGISKIKTGTLVSQSEQELVDRDVISGNQGCNGGFMYKAFQFIKKTGLTTEREHPYIEAICNKQKARYHYDRKSTWNCGKELNHGVAVVGYGEASNRLVKNSWGTDGVNLVTREF</sequence>
<dbReference type="AlphaFoldDB" id="A0AAV6NZV4"/>
<evidence type="ECO:0000313" key="7">
    <source>
        <dbReference type="Proteomes" id="UP000685013"/>
    </source>
</evidence>
<dbReference type="PANTHER" id="PTHR12411">
    <property type="entry name" value="CYSTEINE PROTEASE FAMILY C1-RELATED"/>
    <property type="match status" value="1"/>
</dbReference>
<dbReference type="SMART" id="SM00645">
    <property type="entry name" value="Pept_C1"/>
    <property type="match status" value="1"/>
</dbReference>
<keyword evidence="7" id="KW-1185">Reference proteome</keyword>
<evidence type="ECO:0000256" key="2">
    <source>
        <dbReference type="ARBA" id="ARBA00022801"/>
    </source>
</evidence>
<dbReference type="GO" id="GO:0006508">
    <property type="term" value="P:proteolysis"/>
    <property type="evidence" value="ECO:0007669"/>
    <property type="project" value="UniProtKB-KW"/>
</dbReference>
<keyword evidence="2" id="KW-0378">Hydrolase</keyword>
<dbReference type="InterPro" id="IPR000668">
    <property type="entry name" value="Peptidase_C1A_C"/>
</dbReference>
<dbReference type="EMBL" id="JAGKQH010000002">
    <property type="protein sequence ID" value="KAG6604877.1"/>
    <property type="molecule type" value="Genomic_DNA"/>
</dbReference>
<feature type="non-terminal residue" evidence="6">
    <location>
        <position position="1"/>
    </location>
</feature>
<evidence type="ECO:0000256" key="1">
    <source>
        <dbReference type="ARBA" id="ARBA00022670"/>
    </source>
</evidence>
<feature type="compositionally biased region" description="Basic residues" evidence="4">
    <location>
        <begin position="43"/>
        <end position="61"/>
    </location>
</feature>
<accession>A0AAV6NZV4</accession>
<evidence type="ECO:0000256" key="4">
    <source>
        <dbReference type="SAM" id="MobiDB-lite"/>
    </source>
</evidence>
<feature type="domain" description="Peptidase C1A papain C-terminal" evidence="5">
    <location>
        <begin position="56"/>
        <end position="185"/>
    </location>
</feature>
<evidence type="ECO:0000259" key="5">
    <source>
        <dbReference type="SMART" id="SM00645"/>
    </source>
</evidence>